<dbReference type="RefSeq" id="WP_248551831.1">
    <property type="nucleotide sequence ID" value="NZ_JALPRK010000008.1"/>
</dbReference>
<protein>
    <submittedName>
        <fullName evidence="2">Sugar phosphate isomerase/epimerase</fullName>
    </submittedName>
</protein>
<comment type="caution">
    <text evidence="2">The sequence shown here is derived from an EMBL/GenBank/DDBJ whole genome shotgun (WGS) entry which is preliminary data.</text>
</comment>
<keyword evidence="3" id="KW-1185">Reference proteome</keyword>
<dbReference type="Gene3D" id="3.20.20.150">
    <property type="entry name" value="Divalent-metal-dependent TIM barrel enzymes"/>
    <property type="match status" value="1"/>
</dbReference>
<organism evidence="2 3">
    <name type="scientific">Paenibacillus mellifer</name>
    <dbReference type="NCBI Taxonomy" id="2937794"/>
    <lineage>
        <taxon>Bacteria</taxon>
        <taxon>Bacillati</taxon>
        <taxon>Bacillota</taxon>
        <taxon>Bacilli</taxon>
        <taxon>Bacillales</taxon>
        <taxon>Paenibacillaceae</taxon>
        <taxon>Paenibacillus</taxon>
    </lineage>
</organism>
<accession>A0A9X1XY31</accession>
<dbReference type="InterPro" id="IPR036237">
    <property type="entry name" value="Xyl_isomerase-like_sf"/>
</dbReference>
<sequence>MSTEPNRHGMKFSICSTGLKGMILKEVLEAANRSQLDGVELWDGHIESYLDDGGTTYELGRYLWEHRLRVPAISTYASFSKSEVAWELDLQQVKRAAHWAKELGCPRIRTFAGHLPSREATPSVWDSVVSGLSAASAACAEHGVRLAIEMHNDTLADTEDTIAKLLDRGGPELELIYDGFNFFVDHQDPLPVLDRFYRRISHVHFKNYRWNHQDWAQSVPVPVLQGDSDHRAILRKLAELEYDGFLSFEYFGDRVLELTQLSLIEVTRELSIGGDDRP</sequence>
<evidence type="ECO:0000259" key="1">
    <source>
        <dbReference type="Pfam" id="PF01261"/>
    </source>
</evidence>
<dbReference type="InterPro" id="IPR050312">
    <property type="entry name" value="IolE/XylAMocC-like"/>
</dbReference>
<dbReference type="AlphaFoldDB" id="A0A9X1XY31"/>
<feature type="domain" description="Xylose isomerase-like TIM barrel" evidence="1">
    <location>
        <begin position="29"/>
        <end position="254"/>
    </location>
</feature>
<gene>
    <name evidence="2" type="ORF">M0651_11195</name>
</gene>
<name>A0A9X1XY31_9BACL</name>
<dbReference type="Pfam" id="PF01261">
    <property type="entry name" value="AP_endonuc_2"/>
    <property type="match status" value="1"/>
</dbReference>
<evidence type="ECO:0000313" key="2">
    <source>
        <dbReference type="EMBL" id="MCK8487740.1"/>
    </source>
</evidence>
<dbReference type="InterPro" id="IPR013022">
    <property type="entry name" value="Xyl_isomerase-like_TIM-brl"/>
</dbReference>
<keyword evidence="2" id="KW-0413">Isomerase</keyword>
<dbReference type="SUPFAM" id="SSF51658">
    <property type="entry name" value="Xylose isomerase-like"/>
    <property type="match status" value="1"/>
</dbReference>
<dbReference type="PANTHER" id="PTHR12110">
    <property type="entry name" value="HYDROXYPYRUVATE ISOMERASE"/>
    <property type="match status" value="1"/>
</dbReference>
<evidence type="ECO:0000313" key="3">
    <source>
        <dbReference type="Proteomes" id="UP001139534"/>
    </source>
</evidence>
<proteinExistence type="predicted"/>
<reference evidence="2" key="1">
    <citation type="submission" date="2022-04" db="EMBL/GenBank/DDBJ databases">
        <authorList>
            <person name="Seo M.-J."/>
        </authorList>
    </citation>
    <scope>NUCLEOTIDE SEQUENCE</scope>
    <source>
        <strain evidence="2">MBLB2552</strain>
    </source>
</reference>
<dbReference type="GO" id="GO:0016853">
    <property type="term" value="F:isomerase activity"/>
    <property type="evidence" value="ECO:0007669"/>
    <property type="project" value="UniProtKB-KW"/>
</dbReference>
<dbReference type="EMBL" id="JALPRK010000008">
    <property type="protein sequence ID" value="MCK8487740.1"/>
    <property type="molecule type" value="Genomic_DNA"/>
</dbReference>
<dbReference type="Proteomes" id="UP001139534">
    <property type="component" value="Unassembled WGS sequence"/>
</dbReference>
<dbReference type="PANTHER" id="PTHR12110:SF41">
    <property type="entry name" value="INOSOSE DEHYDRATASE"/>
    <property type="match status" value="1"/>
</dbReference>